<dbReference type="InterPro" id="IPR052159">
    <property type="entry name" value="Competence_DNA_uptake"/>
</dbReference>
<organism evidence="2 3">
    <name type="scientific">Corallococcus soli</name>
    <dbReference type="NCBI Taxonomy" id="2710757"/>
    <lineage>
        <taxon>Bacteria</taxon>
        <taxon>Pseudomonadati</taxon>
        <taxon>Myxococcota</taxon>
        <taxon>Myxococcia</taxon>
        <taxon>Myxococcales</taxon>
        <taxon>Cystobacterineae</taxon>
        <taxon>Myxococcaceae</taxon>
        <taxon>Corallococcus</taxon>
    </lineage>
</organism>
<proteinExistence type="predicted"/>
<feature type="domain" description="Metallo-beta-lactamase" evidence="1">
    <location>
        <begin position="31"/>
        <end position="82"/>
    </location>
</feature>
<reference evidence="2 3" key="1">
    <citation type="submission" date="2020-02" db="EMBL/GenBank/DDBJ databases">
        <authorList>
            <person name="Babadi Z.K."/>
            <person name="Risdian C."/>
            <person name="Ebrahimipour G.H."/>
            <person name="Wink J."/>
        </authorList>
    </citation>
    <scope>NUCLEOTIDE SEQUENCE [LARGE SCALE GENOMIC DNA]</scope>
    <source>
        <strain evidence="2 3">ZKHCc1 1396</strain>
    </source>
</reference>
<dbReference type="Gene3D" id="3.60.15.10">
    <property type="entry name" value="Ribonuclease Z/Hydroxyacylglutathione hydrolase-like"/>
    <property type="match status" value="1"/>
</dbReference>
<dbReference type="RefSeq" id="WP_193429527.1">
    <property type="nucleotide sequence ID" value="NZ_CBCSIP010000023.1"/>
</dbReference>
<dbReference type="Pfam" id="PF00753">
    <property type="entry name" value="Lactamase_B"/>
    <property type="match status" value="1"/>
</dbReference>
<evidence type="ECO:0000313" key="2">
    <source>
        <dbReference type="EMBL" id="MBE4752351.1"/>
    </source>
</evidence>
<evidence type="ECO:0000313" key="3">
    <source>
        <dbReference type="Proteomes" id="UP001516472"/>
    </source>
</evidence>
<gene>
    <name evidence="2" type="ORF">G4177_29715</name>
</gene>
<accession>A0ABR9PWP5</accession>
<dbReference type="PANTHER" id="PTHR30619:SF1">
    <property type="entry name" value="RECOMBINATION PROTEIN 2"/>
    <property type="match status" value="1"/>
</dbReference>
<dbReference type="Proteomes" id="UP001516472">
    <property type="component" value="Unassembled WGS sequence"/>
</dbReference>
<dbReference type="PANTHER" id="PTHR30619">
    <property type="entry name" value="DNA INTERNALIZATION/COMPETENCE PROTEIN COMEC/REC2"/>
    <property type="match status" value="1"/>
</dbReference>
<dbReference type="InterPro" id="IPR001279">
    <property type="entry name" value="Metallo-B-lactamas"/>
</dbReference>
<keyword evidence="3" id="KW-1185">Reference proteome</keyword>
<protein>
    <submittedName>
        <fullName evidence="2">MBL fold metallo-hydrolase</fullName>
    </submittedName>
</protein>
<dbReference type="SUPFAM" id="SSF56281">
    <property type="entry name" value="Metallo-hydrolase/oxidoreductase"/>
    <property type="match status" value="1"/>
</dbReference>
<evidence type="ECO:0000259" key="1">
    <source>
        <dbReference type="Pfam" id="PF00753"/>
    </source>
</evidence>
<dbReference type="InterPro" id="IPR036866">
    <property type="entry name" value="RibonucZ/Hydroxyglut_hydro"/>
</dbReference>
<sequence length="354" mass="38990">MPADQFVVEMLPADNGDCLLLTYGCSLTPQRVIIDGGTAATFPRLRRRIEELPLNQRHFELLIVTHIDSDHIDGVLPLLRAKELGVTFGDIWFNGWSHLIPPKSEFLGPRKGDILGNHLSMRTELPWNSMFNGKAVVVSDGAELPTHTLPGGMKLTLLSPTWRELAKLDAAWIEESFQQGRIPGERPAVLGSAISQLQNFPRSSFIHDHSAANGSSIAVLAEYQGKRCLFGADAFAGTLRASLQRIPGVSGRVVLDAFKLPHHASQANVSVELIQAVQCSRYLVSTNGSLFGHPDDEALARIFQSGQEVVELFFNYDSQTTGKWRSFQPALETGVRKYQAHYPTSPDGGLRIEL</sequence>
<comment type="caution">
    <text evidence="2">The sequence shown here is derived from an EMBL/GenBank/DDBJ whole genome shotgun (WGS) entry which is preliminary data.</text>
</comment>
<dbReference type="EMBL" id="JAAIYO010000011">
    <property type="protein sequence ID" value="MBE4752351.1"/>
    <property type="molecule type" value="Genomic_DNA"/>
</dbReference>
<name>A0ABR9PWP5_9BACT</name>